<evidence type="ECO:0000313" key="2">
    <source>
        <dbReference type="EMBL" id="GMH24774.1"/>
    </source>
</evidence>
<dbReference type="Proteomes" id="UP001279734">
    <property type="component" value="Unassembled WGS sequence"/>
</dbReference>
<evidence type="ECO:0000313" key="3">
    <source>
        <dbReference type="Proteomes" id="UP001279734"/>
    </source>
</evidence>
<keyword evidence="3" id="KW-1185">Reference proteome</keyword>
<evidence type="ECO:0000256" key="1">
    <source>
        <dbReference type="SAM" id="Phobius"/>
    </source>
</evidence>
<proteinExistence type="predicted"/>
<protein>
    <submittedName>
        <fullName evidence="2">Uncharacterized protein</fullName>
    </submittedName>
</protein>
<feature type="transmembrane region" description="Helical" evidence="1">
    <location>
        <begin position="187"/>
        <end position="206"/>
    </location>
</feature>
<name>A0AAD3T8Q3_NEPGR</name>
<keyword evidence="1" id="KW-0472">Membrane</keyword>
<comment type="caution">
    <text evidence="2">The sequence shown here is derived from an EMBL/GenBank/DDBJ whole genome shotgun (WGS) entry which is preliminary data.</text>
</comment>
<dbReference type="AlphaFoldDB" id="A0AAD3T8Q3"/>
<keyword evidence="1" id="KW-1133">Transmembrane helix</keyword>
<sequence>MGWFPLLNVDAGLVLDPQPALGMQGIGRCFLLFVGGADAHWLVVSLNGFAVQSTLVVLHCRVMMPTGMIWLMLILMWVAPDAGVHVALDSVLSYADLAGCGPGVLNCWTFHPGVWSLMMDGTPLWMLIMLIARMALDWLIDPLGRNPEAGALLPVFYDGCCCRPMYWVHHLEQGRLLAGLEFCSRKCGCIGFLLVVMLLFVGFHLLEMVGRQLWYSELMILPGEVPDDDFSSAGGLQPSSVLCRVALWMHTPSALPPLGCGCGVTASGFVLKWIVDLVSSCGNIMLQ</sequence>
<keyword evidence="1" id="KW-0812">Transmembrane</keyword>
<accession>A0AAD3T8Q3</accession>
<gene>
    <name evidence="2" type="ORF">Nepgr_026617</name>
</gene>
<feature type="transmembrane region" description="Helical" evidence="1">
    <location>
        <begin position="122"/>
        <end position="140"/>
    </location>
</feature>
<dbReference type="EMBL" id="BSYO01000028">
    <property type="protein sequence ID" value="GMH24774.1"/>
    <property type="molecule type" value="Genomic_DNA"/>
</dbReference>
<reference evidence="2" key="1">
    <citation type="submission" date="2023-05" db="EMBL/GenBank/DDBJ databases">
        <title>Nepenthes gracilis genome sequencing.</title>
        <authorList>
            <person name="Fukushima K."/>
        </authorList>
    </citation>
    <scope>NUCLEOTIDE SEQUENCE</scope>
    <source>
        <strain evidence="2">SING2019-196</strain>
    </source>
</reference>
<organism evidence="2 3">
    <name type="scientific">Nepenthes gracilis</name>
    <name type="common">Slender pitcher plant</name>
    <dbReference type="NCBI Taxonomy" id="150966"/>
    <lineage>
        <taxon>Eukaryota</taxon>
        <taxon>Viridiplantae</taxon>
        <taxon>Streptophyta</taxon>
        <taxon>Embryophyta</taxon>
        <taxon>Tracheophyta</taxon>
        <taxon>Spermatophyta</taxon>
        <taxon>Magnoliopsida</taxon>
        <taxon>eudicotyledons</taxon>
        <taxon>Gunneridae</taxon>
        <taxon>Pentapetalae</taxon>
        <taxon>Caryophyllales</taxon>
        <taxon>Nepenthaceae</taxon>
        <taxon>Nepenthes</taxon>
    </lineage>
</organism>